<evidence type="ECO:0000256" key="1">
    <source>
        <dbReference type="ARBA" id="ARBA00022737"/>
    </source>
</evidence>
<feature type="transmembrane region" description="Helical" evidence="3">
    <location>
        <begin position="301"/>
        <end position="324"/>
    </location>
</feature>
<feature type="transmembrane region" description="Helical" evidence="3">
    <location>
        <begin position="269"/>
        <end position="289"/>
    </location>
</feature>
<dbReference type="InterPro" id="IPR011990">
    <property type="entry name" value="TPR-like_helical_dom_sf"/>
</dbReference>
<keyword evidence="2" id="KW-0802">TPR repeat</keyword>
<dbReference type="SUPFAM" id="SSF48452">
    <property type="entry name" value="TPR-like"/>
    <property type="match status" value="1"/>
</dbReference>
<feature type="transmembrane region" description="Helical" evidence="3">
    <location>
        <begin position="20"/>
        <end position="41"/>
    </location>
</feature>
<dbReference type="Pfam" id="PF14559">
    <property type="entry name" value="TPR_19"/>
    <property type="match status" value="1"/>
</dbReference>
<feature type="transmembrane region" description="Helical" evidence="3">
    <location>
        <begin position="90"/>
        <end position="110"/>
    </location>
</feature>
<feature type="transmembrane region" description="Helical" evidence="3">
    <location>
        <begin position="62"/>
        <end position="84"/>
    </location>
</feature>
<evidence type="ECO:0000256" key="3">
    <source>
        <dbReference type="SAM" id="Phobius"/>
    </source>
</evidence>
<evidence type="ECO:0000313" key="4">
    <source>
        <dbReference type="EMBL" id="SVA43543.1"/>
    </source>
</evidence>
<proteinExistence type="predicted"/>
<feature type="transmembrane region" description="Helical" evidence="3">
    <location>
        <begin position="186"/>
        <end position="217"/>
    </location>
</feature>
<feature type="transmembrane region" description="Helical" evidence="3">
    <location>
        <begin position="385"/>
        <end position="402"/>
    </location>
</feature>
<dbReference type="InterPro" id="IPR052346">
    <property type="entry name" value="O-mannosyl-transferase_TMTC"/>
</dbReference>
<feature type="transmembrane region" description="Helical" evidence="3">
    <location>
        <begin position="156"/>
        <end position="174"/>
    </location>
</feature>
<feature type="transmembrane region" description="Helical" evidence="3">
    <location>
        <begin position="362"/>
        <end position="379"/>
    </location>
</feature>
<dbReference type="InterPro" id="IPR019734">
    <property type="entry name" value="TPR_rpt"/>
</dbReference>
<feature type="transmembrane region" description="Helical" evidence="3">
    <location>
        <begin position="330"/>
        <end position="350"/>
    </location>
</feature>
<feature type="transmembrane region" description="Helical" evidence="3">
    <location>
        <begin position="229"/>
        <end position="249"/>
    </location>
</feature>
<gene>
    <name evidence="4" type="ORF">METZ01_LOCUS96397</name>
</gene>
<evidence type="ECO:0000256" key="2">
    <source>
        <dbReference type="ARBA" id="ARBA00022803"/>
    </source>
</evidence>
<accession>A0A381VVD7</accession>
<evidence type="ECO:0008006" key="5">
    <source>
        <dbReference type="Google" id="ProtNLM"/>
    </source>
</evidence>
<keyword evidence="3" id="KW-1133">Transmembrane helix</keyword>
<dbReference type="EMBL" id="UINC01009723">
    <property type="protein sequence ID" value="SVA43543.1"/>
    <property type="molecule type" value="Genomic_DNA"/>
</dbReference>
<dbReference type="SMART" id="SM00028">
    <property type="entry name" value="TPR"/>
    <property type="match status" value="6"/>
</dbReference>
<reference evidence="4" key="1">
    <citation type="submission" date="2018-05" db="EMBL/GenBank/DDBJ databases">
        <authorList>
            <person name="Lanie J.A."/>
            <person name="Ng W.-L."/>
            <person name="Kazmierczak K.M."/>
            <person name="Andrzejewski T.M."/>
            <person name="Davidsen T.M."/>
            <person name="Wayne K.J."/>
            <person name="Tettelin H."/>
            <person name="Glass J.I."/>
            <person name="Rusch D."/>
            <person name="Podicherti R."/>
            <person name="Tsui H.-C.T."/>
            <person name="Winkler M.E."/>
        </authorList>
    </citation>
    <scope>NUCLEOTIDE SEQUENCE</scope>
</reference>
<dbReference type="PROSITE" id="PS50005">
    <property type="entry name" value="TPR"/>
    <property type="match status" value="3"/>
</dbReference>
<sequence>MKFVNPTMDNSPFSARVKALALICVCGVIIFFATVHSPFLYDDAHAIEDNPYIKNLSKFQQMVGVQNIFNRSILLFTFSVNHAIGQLDVFGYHLINLMLHLCVGIILYFLTMELVTIENPALTPTFQRLPLAVSLIHIFNPINVESITYLSSRSSVLVTLFYLSSFYLFIRFVNSKEKQKNKWKNIHYPIVILFLFYLGLGTKEIIVTLPIVAVLYLWVQSSTKNFHKFLPELAVILIPLIIYLLYRYVQMGNLLVIKNDPYSYMIDRGLYILTQIKVVISYYLVKLIFPINLNFEPDIRLVSGFFDWEWIASLIIGVGIAIGIFYQKSILLKCAFIWALITILPTSSIIPLKQIATEHRTYLPGIGISMGLGILFLKSASHHKVIHPTLIIFLVIYGFLTMERSLDYRSEINLWEDTVRKSPYKSMVHNNLGTAYLSKERLKEAQKSFEISSALSPSSTDPYINMGHIDSRNKEWDKAKLKYDLALKLGANRSQVFFNSGLMRLKLNKPAEALPFLLEAIKIKNHRSLYHHELGNAFRMLKQYDAALRSYRKVLELEPNHVEAQNNIGVIFWNLKVLDKAELEFKKALAMEDKNTIHNNLANLYIAKKQFSKAIPHLKTVIKRKPNDSRARSLLHVVEIIQNIPTR</sequence>
<dbReference type="Pfam" id="PF13414">
    <property type="entry name" value="TPR_11"/>
    <property type="match status" value="1"/>
</dbReference>
<dbReference type="Gene3D" id="1.25.40.10">
    <property type="entry name" value="Tetratricopeptide repeat domain"/>
    <property type="match status" value="1"/>
</dbReference>
<dbReference type="PANTHER" id="PTHR44227">
    <property type="match status" value="1"/>
</dbReference>
<organism evidence="4">
    <name type="scientific">marine metagenome</name>
    <dbReference type="NCBI Taxonomy" id="408172"/>
    <lineage>
        <taxon>unclassified sequences</taxon>
        <taxon>metagenomes</taxon>
        <taxon>ecological metagenomes</taxon>
    </lineage>
</organism>
<keyword evidence="1" id="KW-0677">Repeat</keyword>
<keyword evidence="3" id="KW-0472">Membrane</keyword>
<keyword evidence="3" id="KW-0812">Transmembrane</keyword>
<dbReference type="PROSITE" id="PS50293">
    <property type="entry name" value="TPR_REGION"/>
    <property type="match status" value="1"/>
</dbReference>
<dbReference type="AlphaFoldDB" id="A0A381VVD7"/>
<protein>
    <recommendedName>
        <fullName evidence="5">Glycosyltransferase RgtA/B/C/D-like domain-containing protein</fullName>
    </recommendedName>
</protein>
<dbReference type="PANTHER" id="PTHR44227:SF3">
    <property type="entry name" value="PROTEIN O-MANNOSYL-TRANSFERASE TMTC4"/>
    <property type="match status" value="1"/>
</dbReference>
<name>A0A381VVD7_9ZZZZ</name>